<sequence>MDTHPFHEATPLQDKGNAKATTFGRHWYYTVDKKKTEQEYAIENISSKVIRLLRNQAAEENRLSKWKADESLRQWNRETCERDDEEEIKGRLLDTHPHYCLELITGAQLNGACLKNCSPIKTLGEKDTRLVSTSSPIREQNIAGGTEDIRTTSVVLRECVSAAEQDKIDVQHVYTEVTFAIGLQLIGNAQNDSEPIADLHRNKHRVPYYQVWGNTGYSLGQQPMNTQLRLECARCCGEQSKERNRDKSLRRTIQLSITCSGRGSLKLLSYLPSPIVKRSENVEHDARQTRHLQLCLIHLVRLLSSHQGEPSSMPGLVTPGFSQVGIVPDDAAGRRIISEISCFPRPCIPALLHSHLISASSALKTSLLRDYYPSLSHHTPPINPVAHRKRDQLPPEQATSRRERLDRDEICSRSSETPENSSACWSLSCVFIGCCSTPGIYGIRKVFPCKSAIGSEACRAGLINCDRIAKLGSPLVDNRPITNARKYRVVSGVLWTNRKMVSSNTDTNRTGVLAVVDTVHSCQTSHKDNSHQGDAGSIPGRFTPDFRMWGSMPLIGWFPRRSHVSPVLSFRSCFIPASITLIVRVSLPVDSEELDVKIRPNLFTHSLTHSQRQAANSQMKAANTCTANRPSTCEDAVHQLQSVNITRQPIVQPMGNLATRNSQSDTRPIPGHRSANHRKGYAHMKLTATPFRQGLRRCSD</sequence>
<organism evidence="2 3">
    <name type="scientific">Dryococelus australis</name>
    <dbReference type="NCBI Taxonomy" id="614101"/>
    <lineage>
        <taxon>Eukaryota</taxon>
        <taxon>Metazoa</taxon>
        <taxon>Ecdysozoa</taxon>
        <taxon>Arthropoda</taxon>
        <taxon>Hexapoda</taxon>
        <taxon>Insecta</taxon>
        <taxon>Pterygota</taxon>
        <taxon>Neoptera</taxon>
        <taxon>Polyneoptera</taxon>
        <taxon>Phasmatodea</taxon>
        <taxon>Verophasmatodea</taxon>
        <taxon>Anareolatae</taxon>
        <taxon>Phasmatidae</taxon>
        <taxon>Eurycanthinae</taxon>
        <taxon>Dryococelus</taxon>
    </lineage>
</organism>
<protein>
    <submittedName>
        <fullName evidence="2">Uncharacterized protein</fullName>
    </submittedName>
</protein>
<gene>
    <name evidence="2" type="ORF">PR048_022469</name>
</gene>
<reference evidence="2 3" key="1">
    <citation type="submission" date="2023-02" db="EMBL/GenBank/DDBJ databases">
        <title>LHISI_Scaffold_Assembly.</title>
        <authorList>
            <person name="Stuart O.P."/>
            <person name="Cleave R."/>
            <person name="Magrath M.J.L."/>
            <person name="Mikheyev A.S."/>
        </authorList>
    </citation>
    <scope>NUCLEOTIDE SEQUENCE [LARGE SCALE GENOMIC DNA]</scope>
    <source>
        <strain evidence="2">Daus_M_001</strain>
        <tissue evidence="2">Leg muscle</tissue>
    </source>
</reference>
<feature type="compositionally biased region" description="Basic and acidic residues" evidence="1">
    <location>
        <begin position="399"/>
        <end position="411"/>
    </location>
</feature>
<feature type="compositionally biased region" description="Polar residues" evidence="1">
    <location>
        <begin position="412"/>
        <end position="421"/>
    </location>
</feature>
<dbReference type="Proteomes" id="UP001159363">
    <property type="component" value="Chromosome 7"/>
</dbReference>
<feature type="region of interest" description="Disordered" evidence="1">
    <location>
        <begin position="379"/>
        <end position="421"/>
    </location>
</feature>
<proteinExistence type="predicted"/>
<evidence type="ECO:0000256" key="1">
    <source>
        <dbReference type="SAM" id="MobiDB-lite"/>
    </source>
</evidence>
<comment type="caution">
    <text evidence="2">The sequence shown here is derived from an EMBL/GenBank/DDBJ whole genome shotgun (WGS) entry which is preliminary data.</text>
</comment>
<accession>A0ABQ9H165</accession>
<evidence type="ECO:0000313" key="3">
    <source>
        <dbReference type="Proteomes" id="UP001159363"/>
    </source>
</evidence>
<evidence type="ECO:0000313" key="2">
    <source>
        <dbReference type="EMBL" id="KAJ8878006.1"/>
    </source>
</evidence>
<dbReference type="EMBL" id="JARBHB010000008">
    <property type="protein sequence ID" value="KAJ8878006.1"/>
    <property type="molecule type" value="Genomic_DNA"/>
</dbReference>
<name>A0ABQ9H165_9NEOP</name>
<feature type="region of interest" description="Disordered" evidence="1">
    <location>
        <begin position="657"/>
        <end position="676"/>
    </location>
</feature>
<keyword evidence="3" id="KW-1185">Reference proteome</keyword>